<comment type="pathway">
    <text evidence="5">Protein modification; protein glycosylation.</text>
</comment>
<dbReference type="GO" id="GO:0016095">
    <property type="term" value="P:polyprenol catabolic process"/>
    <property type="evidence" value="ECO:0007669"/>
    <property type="project" value="UniProtKB-UniRule"/>
</dbReference>
<sequence>MTAEWGSGFFDMSLLDPAKAKLGAISPAQWCQIFYALTAAGVLVTAAVPREARSLLADYGPRKTPVQQKGQQKIKSGETGQEWLVKLVAVVTSWGQVPHSWFSAFYGLSVGCSIFWLVQFLGNGSILTAIASRQAEAPEPSATAAQVAAVWGMMLLQGARRVYEHAVVMKPSKSTMWFVHWFLGLGFYLVLSIAIWVEGSRAVLYGDVGGSDASSLLKVSVALPAFLFAWVNQYKCHAHLAGLKKYSLPDESLFRHLVSPHYTCECLLYLSLAIAAAPQGEAVNKTMLSVLLFVVVNLGLTALGTRQWYAEKFGADAVARKWNMIPFIF</sequence>
<keyword evidence="4 5" id="KW-0472">Membrane</keyword>
<dbReference type="AlphaFoldDB" id="A0AAV9H8Q2"/>
<keyword evidence="5" id="KW-0256">Endoplasmic reticulum</keyword>
<dbReference type="GO" id="GO:0102389">
    <property type="term" value="F:polyprenol reductase activity"/>
    <property type="evidence" value="ECO:0007669"/>
    <property type="project" value="UniProtKB-UniRule"/>
</dbReference>
<dbReference type="GO" id="GO:0003865">
    <property type="term" value="F:3-oxo-5-alpha-steroid 4-dehydrogenase activity"/>
    <property type="evidence" value="ECO:0007669"/>
    <property type="project" value="TreeGrafter"/>
</dbReference>
<proteinExistence type="inferred from homology"/>
<name>A0AAV9H8Q2_9PEZI</name>
<comment type="similarity">
    <text evidence="5">Belongs to the steroid 5-alpha reductase family. Polyprenal reductase subfamily.</text>
</comment>
<dbReference type="GO" id="GO:0160198">
    <property type="term" value="F:polyprenal reductase activity"/>
    <property type="evidence" value="ECO:0007669"/>
    <property type="project" value="UniProtKB-EC"/>
</dbReference>
<evidence type="ECO:0000259" key="6">
    <source>
        <dbReference type="Pfam" id="PF02544"/>
    </source>
</evidence>
<evidence type="ECO:0000256" key="3">
    <source>
        <dbReference type="ARBA" id="ARBA00022989"/>
    </source>
</evidence>
<feature type="transmembrane region" description="Helical" evidence="5">
    <location>
        <begin position="175"/>
        <end position="196"/>
    </location>
</feature>
<dbReference type="Pfam" id="PF02544">
    <property type="entry name" value="Steroid_dh"/>
    <property type="match status" value="1"/>
</dbReference>
<reference evidence="7" key="1">
    <citation type="journal article" date="2023" name="Mol. Phylogenet. Evol.">
        <title>Genome-scale phylogeny and comparative genomics of the fungal order Sordariales.</title>
        <authorList>
            <person name="Hensen N."/>
            <person name="Bonometti L."/>
            <person name="Westerberg I."/>
            <person name="Brannstrom I.O."/>
            <person name="Guillou S."/>
            <person name="Cros-Aarteil S."/>
            <person name="Calhoun S."/>
            <person name="Haridas S."/>
            <person name="Kuo A."/>
            <person name="Mondo S."/>
            <person name="Pangilinan J."/>
            <person name="Riley R."/>
            <person name="LaButti K."/>
            <person name="Andreopoulos B."/>
            <person name="Lipzen A."/>
            <person name="Chen C."/>
            <person name="Yan M."/>
            <person name="Daum C."/>
            <person name="Ng V."/>
            <person name="Clum A."/>
            <person name="Steindorff A."/>
            <person name="Ohm R.A."/>
            <person name="Martin F."/>
            <person name="Silar P."/>
            <person name="Natvig D.O."/>
            <person name="Lalanne C."/>
            <person name="Gautier V."/>
            <person name="Ament-Velasquez S.L."/>
            <person name="Kruys A."/>
            <person name="Hutchinson M.I."/>
            <person name="Powell A.J."/>
            <person name="Barry K."/>
            <person name="Miller A.N."/>
            <person name="Grigoriev I.V."/>
            <person name="Debuchy R."/>
            <person name="Gladieux P."/>
            <person name="Hiltunen Thoren M."/>
            <person name="Johannesson H."/>
        </authorList>
    </citation>
    <scope>NUCLEOTIDE SEQUENCE</scope>
    <source>
        <strain evidence="7">PSN243</strain>
    </source>
</reference>
<evidence type="ECO:0000256" key="1">
    <source>
        <dbReference type="ARBA" id="ARBA00004127"/>
    </source>
</evidence>
<feature type="transmembrane region" description="Helical" evidence="5">
    <location>
        <begin position="101"/>
        <end position="122"/>
    </location>
</feature>
<evidence type="ECO:0000256" key="4">
    <source>
        <dbReference type="ARBA" id="ARBA00023136"/>
    </source>
</evidence>
<keyword evidence="3 5" id="KW-1133">Transmembrane helix</keyword>
<dbReference type="GO" id="GO:0005789">
    <property type="term" value="C:endoplasmic reticulum membrane"/>
    <property type="evidence" value="ECO:0007669"/>
    <property type="project" value="UniProtKB-SubCell"/>
</dbReference>
<evidence type="ECO:0000256" key="2">
    <source>
        <dbReference type="ARBA" id="ARBA00022692"/>
    </source>
</evidence>
<dbReference type="GO" id="GO:0006488">
    <property type="term" value="P:dolichol-linked oligosaccharide biosynthetic process"/>
    <property type="evidence" value="ECO:0007669"/>
    <property type="project" value="UniProtKB-UniRule"/>
</dbReference>
<dbReference type="PANTHER" id="PTHR14624">
    <property type="entry name" value="DFG10 PROTEIN"/>
    <property type="match status" value="1"/>
</dbReference>
<comment type="function">
    <text evidence="5">Plays a key role in early steps of protein N-linked glycosylation by being involved in the conversion of polyprenol into dolichol. Acts as a polyprenal reductase that mediates the reduction of polyprenal into dolichal in a NADP-dependent mechanism. Dolichols are required for the synthesis of dolichol-linked monosaccharides and the oligosaccharide precursor used for N-glycosylation.</text>
</comment>
<keyword evidence="2 5" id="KW-0812">Transmembrane</keyword>
<gene>
    <name evidence="7" type="ORF">QBC34DRAFT_389148</name>
</gene>
<dbReference type="EMBL" id="MU865913">
    <property type="protein sequence ID" value="KAK4456170.1"/>
    <property type="molecule type" value="Genomic_DNA"/>
</dbReference>
<dbReference type="Proteomes" id="UP001321760">
    <property type="component" value="Unassembled WGS sequence"/>
</dbReference>
<reference evidence="7" key="2">
    <citation type="submission" date="2023-05" db="EMBL/GenBank/DDBJ databases">
        <authorList>
            <consortium name="Lawrence Berkeley National Laboratory"/>
            <person name="Steindorff A."/>
            <person name="Hensen N."/>
            <person name="Bonometti L."/>
            <person name="Westerberg I."/>
            <person name="Brannstrom I.O."/>
            <person name="Guillou S."/>
            <person name="Cros-Aarteil S."/>
            <person name="Calhoun S."/>
            <person name="Haridas S."/>
            <person name="Kuo A."/>
            <person name="Mondo S."/>
            <person name="Pangilinan J."/>
            <person name="Riley R."/>
            <person name="Labutti K."/>
            <person name="Andreopoulos B."/>
            <person name="Lipzen A."/>
            <person name="Chen C."/>
            <person name="Yanf M."/>
            <person name="Daum C."/>
            <person name="Ng V."/>
            <person name="Clum A."/>
            <person name="Ohm R."/>
            <person name="Martin F."/>
            <person name="Silar P."/>
            <person name="Natvig D."/>
            <person name="Lalanne C."/>
            <person name="Gautier V."/>
            <person name="Ament-Velasquez S.L."/>
            <person name="Kruys A."/>
            <person name="Hutchinson M.I."/>
            <person name="Powell A.J."/>
            <person name="Barry K."/>
            <person name="Miller A.N."/>
            <person name="Grigoriev I.V."/>
            <person name="Debuchy R."/>
            <person name="Gladieux P."/>
            <person name="Thoren M.H."/>
            <person name="Johannesson H."/>
        </authorList>
    </citation>
    <scope>NUCLEOTIDE SEQUENCE</scope>
    <source>
        <strain evidence="7">PSN243</strain>
    </source>
</reference>
<feature type="transmembrane region" description="Helical" evidence="5">
    <location>
        <begin position="216"/>
        <end position="232"/>
    </location>
</feature>
<dbReference type="PANTHER" id="PTHR14624:SF0">
    <property type="entry name" value="POLYPRENOL REDUCTASE"/>
    <property type="match status" value="1"/>
</dbReference>
<comment type="catalytic activity">
    <reaction evidence="5">
        <text>a di-trans,poly-cis-dolichal + NADP(+) = a di-trans,poly-cis-polyprenal + NADPH + H(+)</text>
        <dbReference type="Rhea" id="RHEA:80727"/>
        <dbReference type="Rhea" id="RHEA-COMP:19536"/>
        <dbReference type="Rhea" id="RHEA-COMP:19537"/>
        <dbReference type="ChEBI" id="CHEBI:15378"/>
        <dbReference type="ChEBI" id="CHEBI:57783"/>
        <dbReference type="ChEBI" id="CHEBI:58349"/>
        <dbReference type="ChEBI" id="CHEBI:231623"/>
        <dbReference type="ChEBI" id="CHEBI:231637"/>
        <dbReference type="EC" id="1.3.1.94"/>
    </reaction>
    <physiologicalReaction direction="right-to-left" evidence="5">
        <dbReference type="Rhea" id="RHEA:80729"/>
    </physiologicalReaction>
</comment>
<feature type="transmembrane region" description="Helical" evidence="5">
    <location>
        <begin position="282"/>
        <end position="303"/>
    </location>
</feature>
<organism evidence="7 8">
    <name type="scientific">Podospora aff. communis PSN243</name>
    <dbReference type="NCBI Taxonomy" id="3040156"/>
    <lineage>
        <taxon>Eukaryota</taxon>
        <taxon>Fungi</taxon>
        <taxon>Dikarya</taxon>
        <taxon>Ascomycota</taxon>
        <taxon>Pezizomycotina</taxon>
        <taxon>Sordariomycetes</taxon>
        <taxon>Sordariomycetidae</taxon>
        <taxon>Sordariales</taxon>
        <taxon>Podosporaceae</taxon>
        <taxon>Podospora</taxon>
    </lineage>
</organism>
<keyword evidence="5" id="KW-0560">Oxidoreductase</keyword>
<keyword evidence="8" id="KW-1185">Reference proteome</keyword>
<dbReference type="EC" id="1.3.1.94" evidence="5"/>
<dbReference type="InterPro" id="IPR039698">
    <property type="entry name" value="Dfg10/SRD5A3"/>
</dbReference>
<dbReference type="InterPro" id="IPR001104">
    <property type="entry name" value="3-oxo-5_a-steroid_4-DH_C"/>
</dbReference>
<comment type="subcellular location">
    <subcellularLocation>
        <location evidence="1">Endomembrane system</location>
        <topology evidence="1">Multi-pass membrane protein</topology>
    </subcellularLocation>
    <subcellularLocation>
        <location evidence="5">Endoplasmic reticulum membrane</location>
    </subcellularLocation>
</comment>
<evidence type="ECO:0000313" key="8">
    <source>
        <dbReference type="Proteomes" id="UP001321760"/>
    </source>
</evidence>
<accession>A0AAV9H8Q2</accession>
<comment type="caution">
    <text evidence="7">The sequence shown here is derived from an EMBL/GenBank/DDBJ whole genome shotgun (WGS) entry which is preliminary data.</text>
</comment>
<evidence type="ECO:0000313" key="7">
    <source>
        <dbReference type="EMBL" id="KAK4456170.1"/>
    </source>
</evidence>
<dbReference type="PROSITE" id="PS50244">
    <property type="entry name" value="S5A_REDUCTASE"/>
    <property type="match status" value="1"/>
</dbReference>
<feature type="domain" description="3-oxo-5-alpha-steroid 4-dehydrogenase C-terminal" evidence="6">
    <location>
        <begin position="218"/>
        <end position="329"/>
    </location>
</feature>
<keyword evidence="5" id="KW-0521">NADP</keyword>
<protein>
    <recommendedName>
        <fullName evidence="5">Polyprenal reductase</fullName>
        <ecNumber evidence="5">1.3.1.94</ecNumber>
    </recommendedName>
</protein>
<evidence type="ECO:0000256" key="5">
    <source>
        <dbReference type="RuleBase" id="RU367081"/>
    </source>
</evidence>